<evidence type="ECO:0000256" key="2">
    <source>
        <dbReference type="ARBA" id="ARBA00009415"/>
    </source>
</evidence>
<evidence type="ECO:0000256" key="4">
    <source>
        <dbReference type="ARBA" id="ARBA00023273"/>
    </source>
</evidence>
<comment type="similarity">
    <text evidence="2">Belongs to the IFT57 family.</text>
</comment>
<evidence type="ECO:0000313" key="6">
    <source>
        <dbReference type="EMBL" id="GMI31795.1"/>
    </source>
</evidence>
<keyword evidence="7" id="KW-1185">Reference proteome</keyword>
<feature type="region of interest" description="Disordered" evidence="5">
    <location>
        <begin position="65"/>
        <end position="86"/>
    </location>
</feature>
<keyword evidence="4" id="KW-0966">Cell projection</keyword>
<reference evidence="6 7" key="1">
    <citation type="journal article" date="2023" name="Commun. Biol.">
        <title>Genome analysis of Parmales, the sister group of diatoms, reveals the evolutionary specialization of diatoms from phago-mixotrophs to photoautotrophs.</title>
        <authorList>
            <person name="Ban H."/>
            <person name="Sato S."/>
            <person name="Yoshikawa S."/>
            <person name="Yamada K."/>
            <person name="Nakamura Y."/>
            <person name="Ichinomiya M."/>
            <person name="Sato N."/>
            <person name="Blanc-Mathieu R."/>
            <person name="Endo H."/>
            <person name="Kuwata A."/>
            <person name="Ogata H."/>
        </authorList>
    </citation>
    <scope>NUCLEOTIDE SEQUENCE [LARGE SCALE GENOMIC DNA]</scope>
</reference>
<proteinExistence type="inferred from homology"/>
<comment type="subcellular location">
    <subcellularLocation>
        <location evidence="1">Cell projection</location>
        <location evidence="1">Cilium</location>
    </subcellularLocation>
</comment>
<evidence type="ECO:0000256" key="5">
    <source>
        <dbReference type="SAM" id="MobiDB-lite"/>
    </source>
</evidence>
<dbReference type="PANTHER" id="PTHR16011:SF0">
    <property type="entry name" value="INTRAFLAGELLAR TRANSPORT PROTEIN 57 HOMOLOG"/>
    <property type="match status" value="1"/>
</dbReference>
<accession>A0ABQ6MRQ3</accession>
<dbReference type="InterPro" id="IPR019530">
    <property type="entry name" value="Intra-flagellar_transport_57"/>
</dbReference>
<name>A0ABQ6MRQ3_9STRA</name>
<feature type="compositionally biased region" description="Acidic residues" evidence="5">
    <location>
        <begin position="71"/>
        <end position="86"/>
    </location>
</feature>
<organism evidence="6 7">
    <name type="scientific">Tetraparma gracilis</name>
    <dbReference type="NCBI Taxonomy" id="2962635"/>
    <lineage>
        <taxon>Eukaryota</taxon>
        <taxon>Sar</taxon>
        <taxon>Stramenopiles</taxon>
        <taxon>Ochrophyta</taxon>
        <taxon>Bolidophyceae</taxon>
        <taxon>Parmales</taxon>
        <taxon>Triparmaceae</taxon>
        <taxon>Tetraparma</taxon>
    </lineage>
</organism>
<feature type="compositionally biased region" description="Acidic residues" evidence="5">
    <location>
        <begin position="312"/>
        <end position="322"/>
    </location>
</feature>
<keyword evidence="3" id="KW-0969">Cilium</keyword>
<gene>
    <name evidence="6" type="ORF">TeGR_g6293</name>
</gene>
<feature type="region of interest" description="Disordered" evidence="5">
    <location>
        <begin position="298"/>
        <end position="322"/>
    </location>
</feature>
<evidence type="ECO:0000256" key="3">
    <source>
        <dbReference type="ARBA" id="ARBA00023069"/>
    </source>
</evidence>
<dbReference type="Pfam" id="PF10498">
    <property type="entry name" value="IFT57"/>
    <property type="match status" value="1"/>
</dbReference>
<evidence type="ECO:0000313" key="7">
    <source>
        <dbReference type="Proteomes" id="UP001165060"/>
    </source>
</evidence>
<dbReference type="PANTHER" id="PTHR16011">
    <property type="entry name" value="IFT57/HIPPI"/>
    <property type="match status" value="1"/>
</dbReference>
<sequence length="322" mass="35593">MAEVDERDDPNTAVNRMLLALRALDYDGDFPANKLKAAYGEAVTHVLDFLTSKALDSQAFSFRTPKHSEADEVGEVEGDDEDEVDDDDIEDEIEVAEEEHPMFSAAAEDVMDLDNENHQIIDSNVDPIEWKTELERVGPRLRTNTGAVGKEWRSHIDQTRRHEVLIRNELPATEGTLKQINTQLGADVDKMRTKEKYVNSQFSQLASEYQEVKQALVAVESDHTAASSKVSALTQDVAVIADQLAEIKGTMDSRGSSMTDTTPLVKIRTALQDIKVEINHFELRIGVVGHTLLAAQTQSQAEDPAAGGAADDSLEEDEDFEV</sequence>
<dbReference type="EMBL" id="BRYB01000525">
    <property type="protein sequence ID" value="GMI31795.1"/>
    <property type="molecule type" value="Genomic_DNA"/>
</dbReference>
<comment type="caution">
    <text evidence="6">The sequence shown here is derived from an EMBL/GenBank/DDBJ whole genome shotgun (WGS) entry which is preliminary data.</text>
</comment>
<dbReference type="Proteomes" id="UP001165060">
    <property type="component" value="Unassembled WGS sequence"/>
</dbReference>
<evidence type="ECO:0000256" key="1">
    <source>
        <dbReference type="ARBA" id="ARBA00004138"/>
    </source>
</evidence>
<protein>
    <submittedName>
        <fullName evidence="6">Uncharacterized protein</fullName>
    </submittedName>
</protein>